<proteinExistence type="predicted"/>
<dbReference type="Proteomes" id="UP000190188">
    <property type="component" value="Unassembled WGS sequence"/>
</dbReference>
<gene>
    <name evidence="1" type="ORF">BVG16_09020</name>
</gene>
<dbReference type="AlphaFoldDB" id="A0A1T2XHT5"/>
<evidence type="ECO:0000313" key="1">
    <source>
        <dbReference type="EMBL" id="OPA79223.1"/>
    </source>
</evidence>
<organism evidence="1 2">
    <name type="scientific">Paenibacillus selenitireducens</name>
    <dbReference type="NCBI Taxonomy" id="1324314"/>
    <lineage>
        <taxon>Bacteria</taxon>
        <taxon>Bacillati</taxon>
        <taxon>Bacillota</taxon>
        <taxon>Bacilli</taxon>
        <taxon>Bacillales</taxon>
        <taxon>Paenibacillaceae</taxon>
        <taxon>Paenibacillus</taxon>
    </lineage>
</organism>
<dbReference type="EMBL" id="MSZX01000003">
    <property type="protein sequence ID" value="OPA79223.1"/>
    <property type="molecule type" value="Genomic_DNA"/>
</dbReference>
<comment type="caution">
    <text evidence="1">The sequence shown here is derived from an EMBL/GenBank/DDBJ whole genome shotgun (WGS) entry which is preliminary data.</text>
</comment>
<sequence length="74" mass="8225">MDSACGDKSGITKYPDLKPVFDNMEKAGLPFAYPEQTKAFQADLSKGVEEIIFKGGKKPVKELLDELQKKYGQN</sequence>
<evidence type="ECO:0000313" key="2">
    <source>
        <dbReference type="Proteomes" id="UP000190188"/>
    </source>
</evidence>
<protein>
    <submittedName>
        <fullName evidence="1">Uncharacterized protein</fullName>
    </submittedName>
</protein>
<keyword evidence="2" id="KW-1185">Reference proteome</keyword>
<reference evidence="1 2" key="1">
    <citation type="submission" date="2017-01" db="EMBL/GenBank/DDBJ databases">
        <title>Genome analysis of Paenibacillus selenitrireducens ES3-24.</title>
        <authorList>
            <person name="Xu D."/>
            <person name="Yao R."/>
            <person name="Zheng S."/>
        </authorList>
    </citation>
    <scope>NUCLEOTIDE SEQUENCE [LARGE SCALE GENOMIC DNA]</scope>
    <source>
        <strain evidence="1 2">ES3-24</strain>
    </source>
</reference>
<dbReference type="STRING" id="1324314.BVG16_09020"/>
<name>A0A1T2XHT5_9BACL</name>
<accession>A0A1T2XHT5</accession>